<accession>A0AAV7WFW1</accession>
<protein>
    <submittedName>
        <fullName evidence="2">Uncharacterized protein</fullName>
    </submittedName>
</protein>
<reference evidence="2" key="1">
    <citation type="journal article" date="2022" name="bioRxiv">
        <title>Sequencing and chromosome-scale assembly of the giantPleurodeles waltlgenome.</title>
        <authorList>
            <person name="Brown T."/>
            <person name="Elewa A."/>
            <person name="Iarovenko S."/>
            <person name="Subramanian E."/>
            <person name="Araus A.J."/>
            <person name="Petzold A."/>
            <person name="Susuki M."/>
            <person name="Suzuki K.-i.T."/>
            <person name="Hayashi T."/>
            <person name="Toyoda A."/>
            <person name="Oliveira C."/>
            <person name="Osipova E."/>
            <person name="Leigh N.D."/>
            <person name="Simon A."/>
            <person name="Yun M.H."/>
        </authorList>
    </citation>
    <scope>NUCLEOTIDE SEQUENCE</scope>
    <source>
        <strain evidence="2">20211129_DDA</strain>
        <tissue evidence="2">Liver</tissue>
    </source>
</reference>
<dbReference type="AlphaFoldDB" id="A0AAV7WFW1"/>
<keyword evidence="3" id="KW-1185">Reference proteome</keyword>
<sequence length="214" mass="23438">MRCVLCSTRLCGSPRFWRGHVRLVNSEDGRPNPTIEAAGDRAGFLSDPGSPILASVTRAPTVSVLHSPVLKCPGGMVRQLLYVTTRPSLRNQLAGQRVCRPLPLSWADLTLPCFPQFSRGKPVRLPCCYPGVLSSGPFTSRKAGEVPSGALFPVREGHLLAGSFHPVTYRFPMHPSHPRFPLSLLGLGQSRRPYAHTFKPPDSNLLTTPEPERL</sequence>
<feature type="region of interest" description="Disordered" evidence="1">
    <location>
        <begin position="194"/>
        <end position="214"/>
    </location>
</feature>
<evidence type="ECO:0000256" key="1">
    <source>
        <dbReference type="SAM" id="MobiDB-lite"/>
    </source>
</evidence>
<dbReference type="Proteomes" id="UP001066276">
    <property type="component" value="Chromosome 1_2"/>
</dbReference>
<gene>
    <name evidence="2" type="ORF">NDU88_006516</name>
</gene>
<evidence type="ECO:0000313" key="2">
    <source>
        <dbReference type="EMBL" id="KAJ1211155.1"/>
    </source>
</evidence>
<dbReference type="EMBL" id="JANPWB010000002">
    <property type="protein sequence ID" value="KAJ1211155.1"/>
    <property type="molecule type" value="Genomic_DNA"/>
</dbReference>
<name>A0AAV7WFW1_PLEWA</name>
<comment type="caution">
    <text evidence="2">The sequence shown here is derived from an EMBL/GenBank/DDBJ whole genome shotgun (WGS) entry which is preliminary data.</text>
</comment>
<proteinExistence type="predicted"/>
<evidence type="ECO:0000313" key="3">
    <source>
        <dbReference type="Proteomes" id="UP001066276"/>
    </source>
</evidence>
<organism evidence="2 3">
    <name type="scientific">Pleurodeles waltl</name>
    <name type="common">Iberian ribbed newt</name>
    <dbReference type="NCBI Taxonomy" id="8319"/>
    <lineage>
        <taxon>Eukaryota</taxon>
        <taxon>Metazoa</taxon>
        <taxon>Chordata</taxon>
        <taxon>Craniata</taxon>
        <taxon>Vertebrata</taxon>
        <taxon>Euteleostomi</taxon>
        <taxon>Amphibia</taxon>
        <taxon>Batrachia</taxon>
        <taxon>Caudata</taxon>
        <taxon>Salamandroidea</taxon>
        <taxon>Salamandridae</taxon>
        <taxon>Pleurodelinae</taxon>
        <taxon>Pleurodeles</taxon>
    </lineage>
</organism>